<sequence>MERMVAVRSSFQAGIHNVDTYRRQKLLFSISISIILIIAVIAAARYPELIFDCAFLCVYCAGLYTDMVMGYAALP</sequence>
<feature type="transmembrane region" description="Helical" evidence="1">
    <location>
        <begin position="49"/>
        <end position="74"/>
    </location>
</feature>
<feature type="transmembrane region" description="Helical" evidence="1">
    <location>
        <begin position="26"/>
        <end position="43"/>
    </location>
</feature>
<reference evidence="2 3" key="1">
    <citation type="submission" date="2016-05" db="EMBL/GenBank/DDBJ databases">
        <title>Comparative analysis of secretome profiles of manganese(II)-oxidizing ascomycete fungi.</title>
        <authorList>
            <consortium name="DOE Joint Genome Institute"/>
            <person name="Zeiner C.A."/>
            <person name="Purvine S.O."/>
            <person name="Zink E.M."/>
            <person name="Wu S."/>
            <person name="Pasa-Tolic L."/>
            <person name="Chaput D.L."/>
            <person name="Haridas S."/>
            <person name="Grigoriev I.V."/>
            <person name="Santelli C.M."/>
            <person name="Hansel C.M."/>
        </authorList>
    </citation>
    <scope>NUCLEOTIDE SEQUENCE [LARGE SCALE GENOMIC DNA]</scope>
    <source>
        <strain evidence="2 3">AP3s5-JAC2a</strain>
    </source>
</reference>
<protein>
    <submittedName>
        <fullName evidence="2">Uncharacterized protein</fullName>
    </submittedName>
</protein>
<keyword evidence="1" id="KW-0472">Membrane</keyword>
<dbReference type="AlphaFoldDB" id="A0A177CXQ8"/>
<evidence type="ECO:0000313" key="2">
    <source>
        <dbReference type="EMBL" id="OAG11682.1"/>
    </source>
</evidence>
<accession>A0A177CXQ8</accession>
<name>A0A177CXQ8_9PLEO</name>
<keyword evidence="1" id="KW-0812">Transmembrane</keyword>
<dbReference type="EMBL" id="KV441548">
    <property type="protein sequence ID" value="OAG11682.1"/>
    <property type="molecule type" value="Genomic_DNA"/>
</dbReference>
<dbReference type="GeneID" id="28760640"/>
<evidence type="ECO:0000256" key="1">
    <source>
        <dbReference type="SAM" id="Phobius"/>
    </source>
</evidence>
<organism evidence="2 3">
    <name type="scientific">Paraphaeosphaeria sporulosa</name>
    <dbReference type="NCBI Taxonomy" id="1460663"/>
    <lineage>
        <taxon>Eukaryota</taxon>
        <taxon>Fungi</taxon>
        <taxon>Dikarya</taxon>
        <taxon>Ascomycota</taxon>
        <taxon>Pezizomycotina</taxon>
        <taxon>Dothideomycetes</taxon>
        <taxon>Pleosporomycetidae</taxon>
        <taxon>Pleosporales</taxon>
        <taxon>Massarineae</taxon>
        <taxon>Didymosphaeriaceae</taxon>
        <taxon>Paraphaeosphaeria</taxon>
    </lineage>
</organism>
<evidence type="ECO:0000313" key="3">
    <source>
        <dbReference type="Proteomes" id="UP000077069"/>
    </source>
</evidence>
<proteinExistence type="predicted"/>
<dbReference type="Proteomes" id="UP000077069">
    <property type="component" value="Unassembled WGS sequence"/>
</dbReference>
<dbReference type="InParanoid" id="A0A177CXQ8"/>
<keyword evidence="3" id="KW-1185">Reference proteome</keyword>
<keyword evidence="1" id="KW-1133">Transmembrane helix</keyword>
<gene>
    <name evidence="2" type="ORF">CC84DRAFT_1159150</name>
</gene>
<dbReference type="RefSeq" id="XP_018042047.1">
    <property type="nucleotide sequence ID" value="XM_018177154.1"/>
</dbReference>